<dbReference type="HOGENOM" id="CLU_179249_2_0_3"/>
<dbReference type="EMBL" id="CP003944">
    <property type="protein sequence ID" value="AFZ49926.1"/>
    <property type="molecule type" value="Genomic_DNA"/>
</dbReference>
<dbReference type="STRING" id="13035.Dacsa_1229"/>
<dbReference type="KEGG" id="dsl:Dacsa_1229"/>
<reference evidence="1" key="1">
    <citation type="submission" date="2012-04" db="EMBL/GenBank/DDBJ databases">
        <title>Finished genome of Dactylococcopsis salina PCC 8305.</title>
        <authorList>
            <consortium name="US DOE Joint Genome Institute"/>
            <person name="Gugger M."/>
            <person name="Coursin T."/>
            <person name="Rippka R."/>
            <person name="Tandeau De Marsac N."/>
            <person name="Huntemann M."/>
            <person name="Wei C.-L."/>
            <person name="Han J."/>
            <person name="Detter J.C."/>
            <person name="Han C."/>
            <person name="Tapia R."/>
            <person name="Daligault H."/>
            <person name="Chen A."/>
            <person name="Krypides N."/>
            <person name="Mavromatis K."/>
            <person name="Markowitz V."/>
            <person name="Szeto E."/>
            <person name="Ivanova N."/>
            <person name="Ovchinnikova G."/>
            <person name="Pagani I."/>
            <person name="Pati A."/>
            <person name="Goodwin L."/>
            <person name="Peters L."/>
            <person name="Pitluck S."/>
            <person name="Woyke T."/>
            <person name="Kerfeld C."/>
        </authorList>
    </citation>
    <scope>NUCLEOTIDE SEQUENCE [LARGE SCALE GENOMIC DNA]</scope>
    <source>
        <strain evidence="1">PCC 8305</strain>
    </source>
</reference>
<keyword evidence="2" id="KW-1185">Reference proteome</keyword>
<dbReference type="Proteomes" id="UP000010482">
    <property type="component" value="Chromosome"/>
</dbReference>
<name>K9YSL1_DACS8</name>
<organism evidence="1 2">
    <name type="scientific">Dactylococcopsis salina (strain PCC 8305)</name>
    <name type="common">Myxobactron salinum</name>
    <dbReference type="NCBI Taxonomy" id="13035"/>
    <lineage>
        <taxon>Bacteria</taxon>
        <taxon>Bacillati</taxon>
        <taxon>Cyanobacteriota</taxon>
        <taxon>Cyanophyceae</taxon>
        <taxon>Nodosilineales</taxon>
        <taxon>Cymatolegaceae</taxon>
        <taxon>Dactylococcopsis</taxon>
    </lineage>
</organism>
<dbReference type="eggNOG" id="ENOG50331CN">
    <property type="taxonomic scope" value="Bacteria"/>
</dbReference>
<evidence type="ECO:0000313" key="2">
    <source>
        <dbReference type="Proteomes" id="UP000010482"/>
    </source>
</evidence>
<accession>K9YSL1</accession>
<sequence>MVVIMTTTTAQAPATISMPRKLPFLEAICWQTKDVYQFTPEQMLSRYERGWEYRKLFGLPQGEELNFLKQLAKYYQSWLQVEL</sequence>
<dbReference type="AlphaFoldDB" id="K9YSL1"/>
<evidence type="ECO:0000313" key="1">
    <source>
        <dbReference type="EMBL" id="AFZ49926.1"/>
    </source>
</evidence>
<dbReference type="PATRIC" id="fig|13035.3.peg.1379"/>
<proteinExistence type="predicted"/>
<gene>
    <name evidence="1" type="ORF">Dacsa_1229</name>
</gene>
<protein>
    <submittedName>
        <fullName evidence="1">Uncharacterized protein</fullName>
    </submittedName>
</protein>